<evidence type="ECO:0000256" key="2">
    <source>
        <dbReference type="ARBA" id="ARBA00022490"/>
    </source>
</evidence>
<organism evidence="8 9">
    <name type="scientific">Anser cygnoides</name>
    <name type="common">Swan goose</name>
    <dbReference type="NCBI Taxonomy" id="8845"/>
    <lineage>
        <taxon>Eukaryota</taxon>
        <taxon>Metazoa</taxon>
        <taxon>Chordata</taxon>
        <taxon>Craniata</taxon>
        <taxon>Vertebrata</taxon>
        <taxon>Euteleostomi</taxon>
        <taxon>Archelosauria</taxon>
        <taxon>Archosauria</taxon>
        <taxon>Dinosauria</taxon>
        <taxon>Saurischia</taxon>
        <taxon>Theropoda</taxon>
        <taxon>Coelurosauria</taxon>
        <taxon>Aves</taxon>
        <taxon>Neognathae</taxon>
        <taxon>Galloanserae</taxon>
        <taxon>Anseriformes</taxon>
        <taxon>Anatidae</taxon>
        <taxon>Anserinae</taxon>
        <taxon>Anser</taxon>
    </lineage>
</organism>
<reference evidence="8" key="2">
    <citation type="submission" date="2025-09" db="UniProtKB">
        <authorList>
            <consortium name="Ensembl"/>
        </authorList>
    </citation>
    <scope>IDENTIFICATION</scope>
</reference>
<evidence type="ECO:0000256" key="1">
    <source>
        <dbReference type="ARBA" id="ARBA00004496"/>
    </source>
</evidence>
<feature type="compositionally biased region" description="Basic and acidic residues" evidence="6">
    <location>
        <begin position="730"/>
        <end position="746"/>
    </location>
</feature>
<evidence type="ECO:0000313" key="8">
    <source>
        <dbReference type="Ensembl" id="ENSACDP00005022584.1"/>
    </source>
</evidence>
<dbReference type="InterPro" id="IPR045353">
    <property type="entry name" value="LAIKA"/>
</dbReference>
<feature type="compositionally biased region" description="Basic and acidic residues" evidence="6">
    <location>
        <begin position="304"/>
        <end position="316"/>
    </location>
</feature>
<keyword evidence="9" id="KW-1185">Reference proteome</keyword>
<feature type="compositionally biased region" description="Basic and acidic residues" evidence="6">
    <location>
        <begin position="770"/>
        <end position="788"/>
    </location>
</feature>
<feature type="region of interest" description="Disordered" evidence="6">
    <location>
        <begin position="680"/>
        <end position="749"/>
    </location>
</feature>
<dbReference type="Pfam" id="PF14444">
    <property type="entry name" value="S1-like"/>
    <property type="match status" value="1"/>
</dbReference>
<evidence type="ECO:0000256" key="3">
    <source>
        <dbReference type="ARBA" id="ARBA00022553"/>
    </source>
</evidence>
<evidence type="ECO:0000256" key="6">
    <source>
        <dbReference type="SAM" id="MobiDB-lite"/>
    </source>
</evidence>
<dbReference type="Pfam" id="PF19256">
    <property type="entry name" value="LAIKA"/>
    <property type="match status" value="1"/>
</dbReference>
<feature type="region of interest" description="Disordered" evidence="6">
    <location>
        <begin position="870"/>
        <end position="895"/>
    </location>
</feature>
<feature type="region of interest" description="Disordered" evidence="6">
    <location>
        <begin position="559"/>
        <end position="601"/>
    </location>
</feature>
<sequence>MVFWGGGGGTPQNEAPPAARGSPQVGEKQRVFIGVVSSLHDYFGVVDEEVFFQLSVVKGRVPQIGEKVLVKAAYSPGQAVPWNALKVQTLSNQPLLKAPAPLLHAASLGQKPGILGAQPQLLFQPHRAPPLCPQKRECSPGAAGCPGDASGVTGATGFGDCPGDAPGISNCPGDVSGVTDAPSTMDCPGDAPCVTGALGITGCPGDALGVTGAPGIGDCPGDAPGVTDVPKHHGLPWCLLPPLEAPPGLPSTGMLQTFGFSGGRTSPPPLIIPVFSPPAVNFFPSPPSIPLSHLGRQLGRGAKGRSDAGRRDDSDSKKRKQKGAEPWAAKKPRHDVPQYRVHLAPYTPDSPSCDAMEVLRRYCSIPLPGGFYDIRLRWLDAFPLEQPLSLRHRSRILVADPDEVPEPQGGAEQDPTPHDADPAFSAKVLLLSSPGLEEFYRTCLLCVDEAGEQREAPEHPTKQIKFLLGRKEDEAVLIGGEWSPSLDGPDPEADPVVLVRTAVRCTRAQAGLDLSGCTKWVRFAEFRYLREGDASRREVVVVFLPDVWGCMPSLEEWEASGQLREEKGTSLPPSPEDTAMQTEAPEQHTDPTDPSLEPEAPSAPRDLALIARPPSAGQQGQAACSNISLYTLLEYRRRREKLSFEVAVVAELFQEMLQRDFGYKLYKALLALPEKEELLENKNPEAEREPKTAREVAPGAARAEEEAEQPPPREEAEEPVGNEVAAAGGEQERSKSEGRAEPKDSPDELCTLSLEGSLLLLREEEEEELGAKLEEAEVRSDASNRSEPELSSLQDVPKELHPGAALPLDALLAFVYFDLNFCGYLHRRDLEKILLTLGLRLCKEQAKRLVNRVVTQSLCHYRNLRYSRHEDPELPGADPVAEGEPPGNLPLLPPAPLEVPPCPKLGLVSQGGTVLNVGKLLEKAEQAESSRLYLEGKIHALEAKLEESQLRVAATVASNRALVTKLQDLQRRLDEAEERAREAGRQKLRLGRLLQESRKRLAPLQLELQAIIEKTSTCLEEEPASSS</sequence>
<dbReference type="GO" id="GO:0005737">
    <property type="term" value="C:cytoplasm"/>
    <property type="evidence" value="ECO:0007669"/>
    <property type="project" value="UniProtKB-SubCell"/>
</dbReference>
<dbReference type="SUPFAM" id="SSF90257">
    <property type="entry name" value="Myosin rod fragments"/>
    <property type="match status" value="1"/>
</dbReference>
<keyword evidence="3" id="KW-0597">Phosphoprotein</keyword>
<dbReference type="GO" id="GO:0005634">
    <property type="term" value="C:nucleus"/>
    <property type="evidence" value="ECO:0007669"/>
    <property type="project" value="TreeGrafter"/>
</dbReference>
<dbReference type="SMART" id="SM01122">
    <property type="entry name" value="DBC1"/>
    <property type="match status" value="1"/>
</dbReference>
<dbReference type="Ensembl" id="ENSACDT00005027017.1">
    <property type="protein sequence ID" value="ENSACDP00005022584.1"/>
    <property type="gene ID" value="ENSACDG00005016379.1"/>
</dbReference>
<dbReference type="Pfam" id="PF14443">
    <property type="entry name" value="DBC1"/>
    <property type="match status" value="1"/>
</dbReference>
<feature type="domain" description="DBC1/CARP1 catalytically inactive NUDIX hydrolase" evidence="7">
    <location>
        <begin position="457"/>
        <end position="579"/>
    </location>
</feature>
<dbReference type="GO" id="GO:0006355">
    <property type="term" value="P:regulation of DNA-templated transcription"/>
    <property type="evidence" value="ECO:0007669"/>
    <property type="project" value="InterPro"/>
</dbReference>
<dbReference type="InterPro" id="IPR025954">
    <property type="entry name" value="DBC1/CARP1_inactive_NUDIX"/>
</dbReference>
<feature type="compositionally biased region" description="Basic and acidic residues" evidence="6">
    <location>
        <begin position="680"/>
        <end position="694"/>
    </location>
</feature>
<name>A0A8B9EIG9_ANSCY</name>
<comment type="subcellular location">
    <subcellularLocation>
        <location evidence="1">Cytoplasm</location>
    </subcellularLocation>
</comment>
<reference evidence="8" key="1">
    <citation type="submission" date="2025-08" db="UniProtKB">
        <authorList>
            <consortium name="Ensembl"/>
        </authorList>
    </citation>
    <scope>IDENTIFICATION</scope>
</reference>
<dbReference type="InterPro" id="IPR025223">
    <property type="entry name" value="S1-like_RNA-bd_dom"/>
</dbReference>
<evidence type="ECO:0000259" key="7">
    <source>
        <dbReference type="SMART" id="SM01122"/>
    </source>
</evidence>
<feature type="region of interest" description="Disordered" evidence="6">
    <location>
        <begin position="770"/>
        <end position="792"/>
    </location>
</feature>
<feature type="coiled-coil region" evidence="5">
    <location>
        <begin position="959"/>
        <end position="993"/>
    </location>
</feature>
<feature type="compositionally biased region" description="Gly residues" evidence="6">
    <location>
        <begin position="1"/>
        <end position="10"/>
    </location>
</feature>
<evidence type="ECO:0000256" key="4">
    <source>
        <dbReference type="ARBA" id="ARBA00023054"/>
    </source>
</evidence>
<keyword evidence="2" id="KW-0963">Cytoplasm</keyword>
<evidence type="ECO:0000256" key="5">
    <source>
        <dbReference type="SAM" id="Coils"/>
    </source>
</evidence>
<dbReference type="Proteomes" id="UP000694521">
    <property type="component" value="Unplaced"/>
</dbReference>
<dbReference type="PANTHER" id="PTHR14304:SF12">
    <property type="entry name" value="CELL CYCLE AND APOPTOSIS REGULATOR PROTEIN 2"/>
    <property type="match status" value="1"/>
</dbReference>
<proteinExistence type="predicted"/>
<protein>
    <submittedName>
        <fullName evidence="8">Cell cycle and apoptosis regulator 2</fullName>
    </submittedName>
</protein>
<gene>
    <name evidence="8" type="primary">CCAR2</name>
</gene>
<accession>A0A8B9EIG9</accession>
<feature type="region of interest" description="Disordered" evidence="6">
    <location>
        <begin position="1"/>
        <end position="23"/>
    </location>
</feature>
<evidence type="ECO:0000313" key="9">
    <source>
        <dbReference type="Proteomes" id="UP000694521"/>
    </source>
</evidence>
<feature type="region of interest" description="Disordered" evidence="6">
    <location>
        <begin position="293"/>
        <end position="334"/>
    </location>
</feature>
<dbReference type="InterPro" id="IPR025224">
    <property type="entry name" value="CCAR1/CCAR2"/>
</dbReference>
<dbReference type="PANTHER" id="PTHR14304">
    <property type="entry name" value="CELL DIVISION CYCLE AND APOPTOSIS REGULATOR PROTEIN"/>
    <property type="match status" value="1"/>
</dbReference>
<keyword evidence="4 5" id="KW-0175">Coiled coil</keyword>
<dbReference type="AlphaFoldDB" id="A0A8B9EIG9"/>